<evidence type="ECO:0000259" key="3">
    <source>
        <dbReference type="PROSITE" id="PS51677"/>
    </source>
</evidence>
<feature type="domain" description="NodB homology" evidence="3">
    <location>
        <begin position="4"/>
        <end position="191"/>
    </location>
</feature>
<dbReference type="GO" id="GO:0016810">
    <property type="term" value="F:hydrolase activity, acting on carbon-nitrogen (but not peptide) bonds"/>
    <property type="evidence" value="ECO:0007669"/>
    <property type="project" value="InterPro"/>
</dbReference>
<organism evidence="4 5">
    <name type="scientific">Pararobbsia alpina</name>
    <dbReference type="NCBI Taxonomy" id="621374"/>
    <lineage>
        <taxon>Bacteria</taxon>
        <taxon>Pseudomonadati</taxon>
        <taxon>Pseudomonadota</taxon>
        <taxon>Betaproteobacteria</taxon>
        <taxon>Burkholderiales</taxon>
        <taxon>Burkholderiaceae</taxon>
        <taxon>Pararobbsia</taxon>
    </lineage>
</organism>
<accession>A0A6S7BNK2</accession>
<dbReference type="InterPro" id="IPR050248">
    <property type="entry name" value="Polysacc_deacetylase_ArnD"/>
</dbReference>
<dbReference type="GO" id="GO:0005975">
    <property type="term" value="P:carbohydrate metabolic process"/>
    <property type="evidence" value="ECO:0007669"/>
    <property type="project" value="InterPro"/>
</dbReference>
<keyword evidence="2 4" id="KW-0378">Hydrolase</keyword>
<dbReference type="AlphaFoldDB" id="A0A6S7BNK2"/>
<dbReference type="Proteomes" id="UP000494115">
    <property type="component" value="Unassembled WGS sequence"/>
</dbReference>
<name>A0A6S7BNK2_9BURK</name>
<dbReference type="GO" id="GO:0046872">
    <property type="term" value="F:metal ion binding"/>
    <property type="evidence" value="ECO:0007669"/>
    <property type="project" value="UniProtKB-KW"/>
</dbReference>
<protein>
    <submittedName>
        <fullName evidence="4">Peptidoglycan-N-acetylglucosamine deacetylase</fullName>
        <ecNumber evidence="4">3.5.1.104</ecNumber>
    </submittedName>
</protein>
<gene>
    <name evidence="4" type="primary">pgdA_5</name>
    <name evidence="4" type="ORF">LMG28138_05892</name>
</gene>
<dbReference type="Gene3D" id="3.20.20.370">
    <property type="entry name" value="Glycoside hydrolase/deacetylase"/>
    <property type="match status" value="1"/>
</dbReference>
<evidence type="ECO:0000313" key="4">
    <source>
        <dbReference type="EMBL" id="CAB3807163.1"/>
    </source>
</evidence>
<dbReference type="SUPFAM" id="SSF88713">
    <property type="entry name" value="Glycoside hydrolase/deacetylase"/>
    <property type="match status" value="1"/>
</dbReference>
<sequence length="218" mass="24377">MHMKKVTLTFDNGPTPGITDKVLDILARKNLRSTFMVVGRNLEDPSAASLLEDVHAAGHWIGNHSYTHSVAFGERQDGEYVEAEIGKTQQLLGKYVHPSRFFRPFGNDGQVGPHLLSEAALSYLLRHRYTGVLWNSVPHDWDDQAGWVERCLADVSRQDWTVSVLHDIAHAALPRLPELLDRLGDSGVTITQDFPDEVILMRDGSPVSLPDSYIAERL</sequence>
<evidence type="ECO:0000256" key="2">
    <source>
        <dbReference type="ARBA" id="ARBA00022801"/>
    </source>
</evidence>
<dbReference type="CDD" id="cd10917">
    <property type="entry name" value="CE4_NodB_like_6s_7s"/>
    <property type="match status" value="1"/>
</dbReference>
<dbReference type="Pfam" id="PF01522">
    <property type="entry name" value="Polysacc_deac_1"/>
    <property type="match status" value="1"/>
</dbReference>
<reference evidence="4 5" key="1">
    <citation type="submission" date="2020-04" db="EMBL/GenBank/DDBJ databases">
        <authorList>
            <person name="De Canck E."/>
        </authorList>
    </citation>
    <scope>NUCLEOTIDE SEQUENCE [LARGE SCALE GENOMIC DNA]</scope>
    <source>
        <strain evidence="4 5">LMG 28138</strain>
    </source>
</reference>
<dbReference type="PANTHER" id="PTHR10587">
    <property type="entry name" value="GLYCOSYL TRANSFERASE-RELATED"/>
    <property type="match status" value="1"/>
</dbReference>
<dbReference type="InterPro" id="IPR002509">
    <property type="entry name" value="NODB_dom"/>
</dbReference>
<evidence type="ECO:0000313" key="5">
    <source>
        <dbReference type="Proteomes" id="UP000494115"/>
    </source>
</evidence>
<dbReference type="PROSITE" id="PS51677">
    <property type="entry name" value="NODB"/>
    <property type="match status" value="1"/>
</dbReference>
<evidence type="ECO:0000256" key="1">
    <source>
        <dbReference type="ARBA" id="ARBA00022723"/>
    </source>
</evidence>
<dbReference type="GO" id="GO:0016020">
    <property type="term" value="C:membrane"/>
    <property type="evidence" value="ECO:0007669"/>
    <property type="project" value="TreeGrafter"/>
</dbReference>
<dbReference type="EC" id="3.5.1.104" evidence="4"/>
<dbReference type="InterPro" id="IPR011330">
    <property type="entry name" value="Glyco_hydro/deAcase_b/a-brl"/>
</dbReference>
<keyword evidence="1" id="KW-0479">Metal-binding</keyword>
<dbReference type="PANTHER" id="PTHR10587:SF133">
    <property type="entry name" value="CHITIN DEACETYLASE 1-RELATED"/>
    <property type="match status" value="1"/>
</dbReference>
<dbReference type="EMBL" id="CADIKM010000095">
    <property type="protein sequence ID" value="CAB3807163.1"/>
    <property type="molecule type" value="Genomic_DNA"/>
</dbReference>
<keyword evidence="5" id="KW-1185">Reference proteome</keyword>
<proteinExistence type="predicted"/>